<comment type="caution">
    <text evidence="1">The sequence shown here is derived from an EMBL/GenBank/DDBJ whole genome shotgun (WGS) entry which is preliminary data.</text>
</comment>
<gene>
    <name evidence="1" type="ORF">GAP41_12695</name>
</gene>
<name>A0A4Q5E8P1_BACUN</name>
<reference evidence="1 2" key="1">
    <citation type="journal article" date="2019" name="Nat. Med.">
        <title>A library of human gut bacterial isolates paired with longitudinal multiomics data enables mechanistic microbiome research.</title>
        <authorList>
            <person name="Poyet M."/>
            <person name="Groussin M."/>
            <person name="Gibbons S.M."/>
            <person name="Avila-Pacheco J."/>
            <person name="Jiang X."/>
            <person name="Kearney S.M."/>
            <person name="Perrotta A.R."/>
            <person name="Berdy B."/>
            <person name="Zhao S."/>
            <person name="Lieberman T.D."/>
            <person name="Swanson P.K."/>
            <person name="Smith M."/>
            <person name="Roesemann S."/>
            <person name="Alexander J.E."/>
            <person name="Rich S.A."/>
            <person name="Livny J."/>
            <person name="Vlamakis H."/>
            <person name="Clish C."/>
            <person name="Bullock K."/>
            <person name="Deik A."/>
            <person name="Scott J."/>
            <person name="Pierce K.A."/>
            <person name="Xavier R.J."/>
            <person name="Alm E.J."/>
        </authorList>
    </citation>
    <scope>NUCLEOTIDE SEQUENCE [LARGE SCALE GENOMIC DNA]</scope>
    <source>
        <strain evidence="1 2">BIOML-A6</strain>
    </source>
</reference>
<sequence length="249" mass="28505">MISGWENDAERKDIIGDIITLRCSFLIDRALKGLRIDLEQALNILRNHNDFTTEHERRQRDVLLAAIDNLVDFAAAEEFALLEELPEQPQVEKITEYEALCERYNLVYASRENDQVLFAASIAAWWLTVDAGTIVTFMTQGDERVRAWHLSLEGLSFRKSEFPPELIPPIEWGCRCFLVADGFASVYGSLPAADAYRRNVDPVFRESLATGGRIFSPAHAYFSRPLPEYVQQIVKRIKEKFSYAEDNAR</sequence>
<dbReference type="Proteomes" id="UP000431575">
    <property type="component" value="Unassembled WGS sequence"/>
</dbReference>
<accession>A0A4Q5E8P1</accession>
<evidence type="ECO:0008006" key="3">
    <source>
        <dbReference type="Google" id="ProtNLM"/>
    </source>
</evidence>
<dbReference type="EMBL" id="WCTM01000007">
    <property type="protein sequence ID" value="KAB4241828.1"/>
    <property type="molecule type" value="Genomic_DNA"/>
</dbReference>
<evidence type="ECO:0000313" key="2">
    <source>
        <dbReference type="Proteomes" id="UP000431575"/>
    </source>
</evidence>
<dbReference type="AlphaFoldDB" id="A0A4Q5E8P1"/>
<protein>
    <recommendedName>
        <fullName evidence="3">Phage head morphogenesis domain-containing protein</fullName>
    </recommendedName>
</protein>
<evidence type="ECO:0000313" key="1">
    <source>
        <dbReference type="EMBL" id="KAB4241828.1"/>
    </source>
</evidence>
<organism evidence="1 2">
    <name type="scientific">Bacteroides uniformis</name>
    <dbReference type="NCBI Taxonomy" id="820"/>
    <lineage>
        <taxon>Bacteria</taxon>
        <taxon>Pseudomonadati</taxon>
        <taxon>Bacteroidota</taxon>
        <taxon>Bacteroidia</taxon>
        <taxon>Bacteroidales</taxon>
        <taxon>Bacteroidaceae</taxon>
        <taxon>Bacteroides</taxon>
    </lineage>
</organism>
<proteinExistence type="predicted"/>